<evidence type="ECO:0000256" key="4">
    <source>
        <dbReference type="ARBA" id="ARBA00022618"/>
    </source>
</evidence>
<evidence type="ECO:0000313" key="11">
    <source>
        <dbReference type="Proteomes" id="UP000245699"/>
    </source>
</evidence>
<dbReference type="GO" id="GO:0005680">
    <property type="term" value="C:anaphase-promoting complex"/>
    <property type="evidence" value="ECO:0007669"/>
    <property type="project" value="InterPro"/>
</dbReference>
<dbReference type="SUPFAM" id="SSF69500">
    <property type="entry name" value="DTD-like"/>
    <property type="match status" value="1"/>
</dbReference>
<evidence type="ECO:0000313" key="10">
    <source>
        <dbReference type="EMBL" id="PVU91347.1"/>
    </source>
</evidence>
<dbReference type="PANTHER" id="PTHR12830">
    <property type="entry name" value="ANAPHASE-PROMOTING COMPLEX SUBUNIT 5"/>
    <property type="match status" value="1"/>
</dbReference>
<protein>
    <recommendedName>
        <fullName evidence="2">Anaphase-promoting complex subunit 5</fullName>
    </recommendedName>
    <alternativeName>
        <fullName evidence="3">D-aminoacyl-tRNA deacylase</fullName>
    </alternativeName>
    <alternativeName>
        <fullName evidence="8">Gly-tRNA(Ala) deacylase</fullName>
    </alternativeName>
</protein>
<dbReference type="InterPro" id="IPR023509">
    <property type="entry name" value="DTD-like_sf"/>
</dbReference>
<evidence type="ECO:0000256" key="6">
    <source>
        <dbReference type="ARBA" id="ARBA00022786"/>
    </source>
</evidence>
<dbReference type="Gene3D" id="3.50.80.10">
    <property type="entry name" value="D-tyrosyl-tRNA(Tyr) deacylase"/>
    <property type="match status" value="1"/>
</dbReference>
<keyword evidence="7" id="KW-0131">Cell cycle</keyword>
<dbReference type="GO" id="GO:0051301">
    <property type="term" value="P:cell division"/>
    <property type="evidence" value="ECO:0007669"/>
    <property type="project" value="UniProtKB-KW"/>
</dbReference>
<gene>
    <name evidence="10" type="ORF">BB559_004174</name>
</gene>
<evidence type="ECO:0000256" key="8">
    <source>
        <dbReference type="ARBA" id="ARBA00032747"/>
    </source>
</evidence>
<dbReference type="PANTHER" id="PTHR12830:SF9">
    <property type="entry name" value="ANAPHASE-PROMOTING COMPLEX SUBUNIT 5"/>
    <property type="match status" value="1"/>
</dbReference>
<keyword evidence="11" id="KW-1185">Reference proteome</keyword>
<dbReference type="Pfam" id="PF12862">
    <property type="entry name" value="ANAPC5"/>
    <property type="match status" value="1"/>
</dbReference>
<dbReference type="Proteomes" id="UP000245699">
    <property type="component" value="Unassembled WGS sequence"/>
</dbReference>
<dbReference type="InterPro" id="IPR003732">
    <property type="entry name" value="Daa-tRNA_deacyls_DTD"/>
</dbReference>
<dbReference type="AlphaFoldDB" id="A0A2T9YG90"/>
<dbReference type="InterPro" id="IPR037679">
    <property type="entry name" value="Apc5"/>
</dbReference>
<dbReference type="STRING" id="61424.A0A2T9YG90"/>
<accession>A0A2T9YG90</accession>
<dbReference type="GO" id="GO:0045842">
    <property type="term" value="P:positive regulation of mitotic metaphase/anaphase transition"/>
    <property type="evidence" value="ECO:0007669"/>
    <property type="project" value="TreeGrafter"/>
</dbReference>
<dbReference type="GO" id="GO:0070979">
    <property type="term" value="P:protein K11-linked ubiquitination"/>
    <property type="evidence" value="ECO:0007669"/>
    <property type="project" value="TreeGrafter"/>
</dbReference>
<dbReference type="InterPro" id="IPR026000">
    <property type="entry name" value="Apc5_dom"/>
</dbReference>
<evidence type="ECO:0000259" key="9">
    <source>
        <dbReference type="Pfam" id="PF12862"/>
    </source>
</evidence>
<dbReference type="GO" id="GO:0051499">
    <property type="term" value="F:D-aminoacyl-tRNA deacylase activity"/>
    <property type="evidence" value="ECO:0007669"/>
    <property type="project" value="InterPro"/>
</dbReference>
<dbReference type="Pfam" id="PF02580">
    <property type="entry name" value="Tyr_Deacylase"/>
    <property type="match status" value="1"/>
</dbReference>
<evidence type="ECO:0000256" key="1">
    <source>
        <dbReference type="ARBA" id="ARBA00007450"/>
    </source>
</evidence>
<dbReference type="EMBL" id="MBFT01000423">
    <property type="protein sequence ID" value="PVU91347.1"/>
    <property type="molecule type" value="Genomic_DNA"/>
</dbReference>
<dbReference type="GO" id="GO:0005737">
    <property type="term" value="C:cytoplasm"/>
    <property type="evidence" value="ECO:0007669"/>
    <property type="project" value="InterPro"/>
</dbReference>
<dbReference type="GO" id="GO:0031145">
    <property type="term" value="P:anaphase-promoting complex-dependent catabolic process"/>
    <property type="evidence" value="ECO:0007669"/>
    <property type="project" value="TreeGrafter"/>
</dbReference>
<keyword evidence="6" id="KW-0833">Ubl conjugation pathway</keyword>
<evidence type="ECO:0000256" key="2">
    <source>
        <dbReference type="ARBA" id="ARBA00016066"/>
    </source>
</evidence>
<evidence type="ECO:0000256" key="3">
    <source>
        <dbReference type="ARBA" id="ARBA00020007"/>
    </source>
</evidence>
<feature type="domain" description="Anaphase-promoting complex subunit 5" evidence="9">
    <location>
        <begin position="213"/>
        <end position="323"/>
    </location>
</feature>
<evidence type="ECO:0000256" key="7">
    <source>
        <dbReference type="ARBA" id="ARBA00023306"/>
    </source>
</evidence>
<comment type="similarity">
    <text evidence="1">Belongs to the APC5 family.</text>
</comment>
<dbReference type="OrthoDB" id="275783at2759"/>
<organism evidence="10 11">
    <name type="scientific">Furculomyces boomerangus</name>
    <dbReference type="NCBI Taxonomy" id="61424"/>
    <lineage>
        <taxon>Eukaryota</taxon>
        <taxon>Fungi</taxon>
        <taxon>Fungi incertae sedis</taxon>
        <taxon>Zoopagomycota</taxon>
        <taxon>Kickxellomycotina</taxon>
        <taxon>Harpellomycetes</taxon>
        <taxon>Harpellales</taxon>
        <taxon>Harpellaceae</taxon>
        <taxon>Furculomyces</taxon>
    </lineage>
</organism>
<comment type="caution">
    <text evidence="10">The sequence shown here is derived from an EMBL/GenBank/DDBJ whole genome shotgun (WGS) entry which is preliminary data.</text>
</comment>
<proteinExistence type="inferred from homology"/>
<sequence>MNVDSSFSDDKFLSVSRNLESIVIETYEQETLFSHLITEISKIETTEDLSSFVEGLQSLFYSRDEPENGIVDTIVLDRKGVFGLYIRQVSIDIALLDFADLCSVVDSIQAYIANNFLNREETNSSSLNQSEMGIFENDENISRLEPEDNFTMGFIEHNIENKDVVDTNKQIDTEYLNLQMELLQKNVLVSDPVNLKNKIEEMINSINKESKHYYFKYLDAANEGDFYLAEDMLRLFFESAFDQESYYVHSSNNNPDVFGIQTVYPNSVVFAGFQYSLLYLSVLRIKFGYYELAQKSLDEALGIAQEQQDYDCLLLIDQWESKLLLEEILENKGFENSDDIDKEKYVEKAIILEEKLKQLEMMTNTEKTKEMYISTKLDQLLLNLKTGKDLEKAFQVLEDIKYDIFYYELDSYILKWHLVSSKVWLEINGDPFISLLHLSVGIRYYSENMALHDQISVIQQLSLAWSYLGFINGGILLLKTILKDLISKKKKLYYMQFDYTKSRLALSIRNLRNCFYSLDDSLLSTNSVIVYEEDDIEWEIEEVGQQYQESPIYKVINLCNEGYFMEAYTDLVSIKNDIRLHQFKPQLATVQTIISLVGYANAEYSRSFYQLKNAIEIFSSTGSSFYLGISGYVLILLIRKMLNLDLPTIKHHLDYNRIVDECVARNNVVPLVLISKGEETLGEIKNGICVFAAFSKDDSDKDIEYAVNRILGVRVFDNNGAMWKKSVKDLNYEILCVPQKNLFEKVSQEDQPNLPKPMDFDNARLNFEKFKRKLESTYKKDRIVIIDSNNFGKKLDVCLLNDGPVTLQIESRKFAYKTQ</sequence>
<reference evidence="10 11" key="1">
    <citation type="journal article" date="2018" name="MBio">
        <title>Comparative Genomics Reveals the Core Gene Toolbox for the Fungus-Insect Symbiosis.</title>
        <authorList>
            <person name="Wang Y."/>
            <person name="Stata M."/>
            <person name="Wang W."/>
            <person name="Stajich J.E."/>
            <person name="White M.M."/>
            <person name="Moncalvo J.M."/>
        </authorList>
    </citation>
    <scope>NUCLEOTIDE SEQUENCE [LARGE SCALE GENOMIC DNA]</scope>
    <source>
        <strain evidence="10 11">AUS-77-4</strain>
    </source>
</reference>
<evidence type="ECO:0000256" key="5">
    <source>
        <dbReference type="ARBA" id="ARBA00022776"/>
    </source>
</evidence>
<keyword evidence="5" id="KW-0498">Mitosis</keyword>
<name>A0A2T9YG90_9FUNG</name>
<keyword evidence="4" id="KW-0132">Cell division</keyword>